<dbReference type="InterPro" id="IPR041198">
    <property type="entry name" value="GGA_N-GAT"/>
</dbReference>
<dbReference type="InterPro" id="IPR044111">
    <property type="entry name" value="GAT_GGA3"/>
</dbReference>
<feature type="domain" description="Ubiquitin-like" evidence="14">
    <location>
        <begin position="716"/>
        <end position="778"/>
    </location>
</feature>
<dbReference type="SUPFAM" id="SSF89009">
    <property type="entry name" value="GAT-like domain"/>
    <property type="match status" value="1"/>
</dbReference>
<dbReference type="PROSITE" id="PS50180">
    <property type="entry name" value="GAE"/>
    <property type="match status" value="1"/>
</dbReference>
<dbReference type="InterPro" id="IPR027422">
    <property type="entry name" value="GGA1-3"/>
</dbReference>
<keyword evidence="7" id="KW-0967">Endosome</keyword>
<keyword evidence="6" id="KW-1017">Isopeptide bond</keyword>
<feature type="domain" description="VHS" evidence="15">
    <location>
        <begin position="15"/>
        <end position="145"/>
    </location>
</feature>
<evidence type="ECO:0000256" key="7">
    <source>
        <dbReference type="ARBA" id="ARBA00022753"/>
    </source>
</evidence>
<evidence type="ECO:0000256" key="12">
    <source>
        <dbReference type="ARBA" id="ARBA00023136"/>
    </source>
</evidence>
<feature type="domain" description="GAT" evidence="17">
    <location>
        <begin position="170"/>
        <end position="297"/>
    </location>
</feature>
<dbReference type="Gene3D" id="1.20.5.170">
    <property type="match status" value="1"/>
</dbReference>
<sequence>MAEDGESLESWLNKATGPSNRQEDWEFIMGFCDQINKELEGPQISVRLLAHKIQSPQEWEAIQALTVLEACMKNCGRRFHNEVGKFKFLNELIKVVSPKYLGDKVSERVKTKVIEMLYSWTLSLPDETKVFEAYEMLKSQGIVLTDPEIPLDATLIPSPSPRPKNPVFDDETKSKRLAELLKSKKPEDLQEANRLIKNMVKEDEVRLQKVTKQKGTLEAVNTSVKLLNEMLAHFSPNDSTDGDKELIRELYADCDKLRQTVFQLATETEDNDSSLGDILQASDDLSHVINSYKRIVDGQIINGETAEAQQTQLSVRQGGTNQSEILIDLVGLDTHSVSLPEQHPPTSSLSLPADLLCGSAATDLQSPRPSAPSAALSLLDEELLSLGLNDPAPVPSKSTQDSSQDLDFFDTTLPSNPSFSTSSLYPDALSVTVAGISAKSSTKASALSFPGTVFSTPPVSTASVSTTSIIFPQPLSSVLTTTAPAAALPQSFIMAPPASCATTVSPQWDSTGASHTTSTSLINNLQDFGFLDLGSPKITSGVMDVGSSLVRSEDLLVPALPSSSLSSTSLIEVMQGGSIPPPAKSQADDSPLLRSLSPVLPLSQEVSLANVFVPLEAIKPTYDKSGVRVLLHFATDSPAGRPDVLVMVASMLNTAPLPLRNIALQAAVPKTMKVRLQSPSGTELASFNPILPPAAITQVMLLANPLKEGVKTENNEHINLKVAGQDGSVVQFKIKRHTPLSKLMKAYCERQGLSMRQIRFRFDGQPINETDTPSQANMFYSENWSGSEPPPSGHLDTGALRLEAGILRPPGGASNISLGPDGDKPPVRKNKMASSVFAEPEDLYANRRNNPPGGKPTGVLCGEPSAPRRRGGNQGSSPSADNPDGENYQFDY</sequence>
<dbReference type="InterPro" id="IPR002014">
    <property type="entry name" value="VHS_dom"/>
</dbReference>
<feature type="region of interest" description="Disordered" evidence="13">
    <location>
        <begin position="806"/>
        <end position="892"/>
    </location>
</feature>
<dbReference type="PROSITE" id="PS50179">
    <property type="entry name" value="VHS"/>
    <property type="match status" value="1"/>
</dbReference>
<dbReference type="Proteomes" id="UP001219934">
    <property type="component" value="Unassembled WGS sequence"/>
</dbReference>
<evidence type="ECO:0000256" key="9">
    <source>
        <dbReference type="ARBA" id="ARBA00022843"/>
    </source>
</evidence>
<evidence type="ECO:0000256" key="13">
    <source>
        <dbReference type="SAM" id="MobiDB-lite"/>
    </source>
</evidence>
<keyword evidence="11" id="KW-0333">Golgi apparatus</keyword>
<name>A0AAD6FSN9_9TELE</name>
<keyword evidence="5" id="KW-0813">Transport</keyword>
<comment type="caution">
    <text evidence="18">The sequence shown here is derived from an EMBL/GenBank/DDBJ whole genome shotgun (WGS) entry which is preliminary data.</text>
</comment>
<dbReference type="PANTHER" id="PTHR45905:SF3">
    <property type="entry name" value="ADP-RIBOSYLATION FACTOR-BINDING PROTEIN GGA3"/>
    <property type="match status" value="1"/>
</dbReference>
<evidence type="ECO:0000256" key="4">
    <source>
        <dbReference type="ARBA" id="ARBA00009185"/>
    </source>
</evidence>
<dbReference type="InterPro" id="IPR008942">
    <property type="entry name" value="ENTH_VHS"/>
</dbReference>
<keyword evidence="10" id="KW-0653">Protein transport</keyword>
<dbReference type="AlphaFoldDB" id="A0AAD6FSN9"/>
<dbReference type="CDD" id="cd16115">
    <property type="entry name" value="Ubl_SUMO2_3_4"/>
    <property type="match status" value="1"/>
</dbReference>
<evidence type="ECO:0000313" key="19">
    <source>
        <dbReference type="Proteomes" id="UP001219934"/>
    </source>
</evidence>
<dbReference type="GO" id="GO:0035091">
    <property type="term" value="F:phosphatidylinositol binding"/>
    <property type="evidence" value="ECO:0007669"/>
    <property type="project" value="InterPro"/>
</dbReference>
<dbReference type="Gene3D" id="2.60.40.1230">
    <property type="match status" value="1"/>
</dbReference>
<dbReference type="PANTHER" id="PTHR45905">
    <property type="entry name" value="GOLGI-LOCALIZED, GAMMA-ADAPTIN EAR CONTAINING, ARF BINDING PROTEIN"/>
    <property type="match status" value="1"/>
</dbReference>
<evidence type="ECO:0000256" key="6">
    <source>
        <dbReference type="ARBA" id="ARBA00022499"/>
    </source>
</evidence>
<dbReference type="SUPFAM" id="SSF49348">
    <property type="entry name" value="Clathrin adaptor appendage domain"/>
    <property type="match status" value="1"/>
</dbReference>
<dbReference type="Pfam" id="PF18308">
    <property type="entry name" value="GGA_N-GAT"/>
    <property type="match status" value="1"/>
</dbReference>
<dbReference type="SMART" id="SM00288">
    <property type="entry name" value="VHS"/>
    <property type="match status" value="1"/>
</dbReference>
<dbReference type="Gene3D" id="3.10.20.90">
    <property type="entry name" value="Phosphatidylinositol 3-kinase Catalytic Subunit, Chain A, domain 1"/>
    <property type="match status" value="1"/>
</dbReference>
<evidence type="ECO:0000256" key="10">
    <source>
        <dbReference type="ARBA" id="ARBA00022927"/>
    </source>
</evidence>
<dbReference type="FunFam" id="1.25.40.90:FF:000011">
    <property type="entry name" value="ADP-ribosylation factor-binding protein GGA3 isoform X1"/>
    <property type="match status" value="1"/>
</dbReference>
<evidence type="ECO:0000259" key="17">
    <source>
        <dbReference type="PROSITE" id="PS50909"/>
    </source>
</evidence>
<accession>A0AAD6FSN9</accession>
<dbReference type="InterPro" id="IPR013041">
    <property type="entry name" value="Clathrin_app_Ig-like_sf"/>
</dbReference>
<feature type="non-terminal residue" evidence="18">
    <location>
        <position position="1"/>
    </location>
</feature>
<dbReference type="InterPro" id="IPR008153">
    <property type="entry name" value="GAE_dom"/>
</dbReference>
<dbReference type="Pfam" id="PF11976">
    <property type="entry name" value="Rad60-SLD"/>
    <property type="match status" value="1"/>
</dbReference>
<comment type="subcellular location">
    <subcellularLocation>
        <location evidence="2">Early endosome membrane</location>
        <topology evidence="2">Peripheral membrane protein</topology>
    </subcellularLocation>
    <subcellularLocation>
        <location evidence="1">Golgi apparatus</location>
        <location evidence="1">trans-Golgi network membrane</location>
        <topology evidence="1">Peripheral membrane protein</topology>
    </subcellularLocation>
</comment>
<evidence type="ECO:0000259" key="14">
    <source>
        <dbReference type="PROSITE" id="PS50053"/>
    </source>
</evidence>
<organism evidence="18 19">
    <name type="scientific">Pogonophryne albipinna</name>
    <dbReference type="NCBI Taxonomy" id="1090488"/>
    <lineage>
        <taxon>Eukaryota</taxon>
        <taxon>Metazoa</taxon>
        <taxon>Chordata</taxon>
        <taxon>Craniata</taxon>
        <taxon>Vertebrata</taxon>
        <taxon>Euteleostomi</taxon>
        <taxon>Actinopterygii</taxon>
        <taxon>Neopterygii</taxon>
        <taxon>Teleostei</taxon>
        <taxon>Neoteleostei</taxon>
        <taxon>Acanthomorphata</taxon>
        <taxon>Eupercaria</taxon>
        <taxon>Perciformes</taxon>
        <taxon>Notothenioidei</taxon>
        <taxon>Pogonophryne</taxon>
    </lineage>
</organism>
<dbReference type="InterPro" id="IPR000626">
    <property type="entry name" value="Ubiquitin-like_dom"/>
</dbReference>
<dbReference type="GO" id="GO:0031267">
    <property type="term" value="F:small GTPase binding"/>
    <property type="evidence" value="ECO:0007669"/>
    <property type="project" value="InterPro"/>
</dbReference>
<dbReference type="GO" id="GO:0031901">
    <property type="term" value="C:early endosome membrane"/>
    <property type="evidence" value="ECO:0007669"/>
    <property type="project" value="UniProtKB-SubCell"/>
</dbReference>
<evidence type="ECO:0000313" key="18">
    <source>
        <dbReference type="EMBL" id="KAJ4944420.1"/>
    </source>
</evidence>
<reference evidence="18" key="1">
    <citation type="submission" date="2022-11" db="EMBL/GenBank/DDBJ databases">
        <title>Chromosome-level genome of Pogonophryne albipinna.</title>
        <authorList>
            <person name="Jo E."/>
        </authorList>
    </citation>
    <scope>NUCLEOTIDE SEQUENCE</scope>
    <source>
        <strain evidence="18">SGF0006</strain>
        <tissue evidence="18">Muscle</tissue>
    </source>
</reference>
<dbReference type="InterPro" id="IPR029071">
    <property type="entry name" value="Ubiquitin-like_domsf"/>
</dbReference>
<dbReference type="FunFam" id="3.10.20.90:FF:000482">
    <property type="entry name" value="Small ubiquitin-related modifier 2"/>
    <property type="match status" value="1"/>
</dbReference>
<dbReference type="GO" id="GO:0043130">
    <property type="term" value="F:ubiquitin binding"/>
    <property type="evidence" value="ECO:0007669"/>
    <property type="project" value="InterPro"/>
</dbReference>
<dbReference type="EMBL" id="JAPTMU010000004">
    <property type="protein sequence ID" value="KAJ4944420.1"/>
    <property type="molecule type" value="Genomic_DNA"/>
</dbReference>
<evidence type="ECO:0000256" key="11">
    <source>
        <dbReference type="ARBA" id="ARBA00023034"/>
    </source>
</evidence>
<dbReference type="Pfam" id="PF03127">
    <property type="entry name" value="GAT"/>
    <property type="match status" value="1"/>
</dbReference>
<dbReference type="FunFam" id="1.20.5.170:FF:000023">
    <property type="entry name" value="ADP-ribosylation factor-binding protein GGA3 isoform X1"/>
    <property type="match status" value="1"/>
</dbReference>
<evidence type="ECO:0000259" key="15">
    <source>
        <dbReference type="PROSITE" id="PS50179"/>
    </source>
</evidence>
<dbReference type="Pfam" id="PF00790">
    <property type="entry name" value="VHS"/>
    <property type="match status" value="1"/>
</dbReference>
<dbReference type="SMART" id="SM00213">
    <property type="entry name" value="UBQ"/>
    <property type="match status" value="1"/>
</dbReference>
<dbReference type="PROSITE" id="PS50909">
    <property type="entry name" value="GAT"/>
    <property type="match status" value="1"/>
</dbReference>
<dbReference type="CDD" id="cd14240">
    <property type="entry name" value="GAT_GGA3"/>
    <property type="match status" value="1"/>
</dbReference>
<comment type="similarity">
    <text evidence="3">Belongs to the GGA protein family.</text>
</comment>
<evidence type="ECO:0000256" key="1">
    <source>
        <dbReference type="ARBA" id="ARBA00004150"/>
    </source>
</evidence>
<keyword evidence="19" id="KW-1185">Reference proteome</keyword>
<protein>
    <submittedName>
        <fullName evidence="18">Uncharacterized protein</fullName>
    </submittedName>
</protein>
<evidence type="ECO:0000256" key="8">
    <source>
        <dbReference type="ARBA" id="ARBA00022786"/>
    </source>
</evidence>
<dbReference type="SUPFAM" id="SSF48464">
    <property type="entry name" value="ENTH/VHS domain"/>
    <property type="match status" value="1"/>
</dbReference>
<dbReference type="SUPFAM" id="SSF54236">
    <property type="entry name" value="Ubiquitin-like"/>
    <property type="match status" value="1"/>
</dbReference>
<dbReference type="Gene3D" id="1.20.58.160">
    <property type="match status" value="1"/>
</dbReference>
<comment type="similarity">
    <text evidence="4">Belongs to the ubiquitin family. SUMO subfamily.</text>
</comment>
<dbReference type="GO" id="GO:0006893">
    <property type="term" value="P:Golgi to plasma membrane transport"/>
    <property type="evidence" value="ECO:0007669"/>
    <property type="project" value="TreeGrafter"/>
</dbReference>
<dbReference type="InterPro" id="IPR008152">
    <property type="entry name" value="Clathrin_a/b/g-adaptin_app_Ig"/>
</dbReference>
<evidence type="ECO:0000259" key="16">
    <source>
        <dbReference type="PROSITE" id="PS50180"/>
    </source>
</evidence>
<dbReference type="PROSITE" id="PS50053">
    <property type="entry name" value="UBIQUITIN_2"/>
    <property type="match status" value="1"/>
</dbReference>
<dbReference type="GO" id="GO:0005802">
    <property type="term" value="C:trans-Golgi network"/>
    <property type="evidence" value="ECO:0007669"/>
    <property type="project" value="InterPro"/>
</dbReference>
<dbReference type="Gene3D" id="1.25.40.90">
    <property type="match status" value="1"/>
</dbReference>
<keyword evidence="9" id="KW-0832">Ubl conjugation</keyword>
<evidence type="ECO:0000256" key="3">
    <source>
        <dbReference type="ARBA" id="ARBA00008099"/>
    </source>
</evidence>
<dbReference type="InterPro" id="IPR022617">
    <property type="entry name" value="Rad60/SUMO-like_dom"/>
</dbReference>
<gene>
    <name evidence="18" type="ORF">JOQ06_012964</name>
</gene>
<evidence type="ECO:0000256" key="2">
    <source>
        <dbReference type="ARBA" id="ARBA00004220"/>
    </source>
</evidence>
<dbReference type="InterPro" id="IPR038425">
    <property type="entry name" value="GAT_sf"/>
</dbReference>
<proteinExistence type="inferred from homology"/>
<keyword evidence="8" id="KW-0833">Ubl conjugation pathway</keyword>
<dbReference type="GO" id="GO:0034394">
    <property type="term" value="P:protein localization to cell surface"/>
    <property type="evidence" value="ECO:0007669"/>
    <property type="project" value="TreeGrafter"/>
</dbReference>
<dbReference type="InterPro" id="IPR004152">
    <property type="entry name" value="GAT_dom"/>
</dbReference>
<dbReference type="SMART" id="SM00809">
    <property type="entry name" value="Alpha_adaptinC2"/>
    <property type="match status" value="1"/>
</dbReference>
<dbReference type="GO" id="GO:0006886">
    <property type="term" value="P:intracellular protein transport"/>
    <property type="evidence" value="ECO:0007669"/>
    <property type="project" value="InterPro"/>
</dbReference>
<feature type="domain" description="GAE" evidence="16">
    <location>
        <begin position="614"/>
        <end position="738"/>
    </location>
</feature>
<keyword evidence="12" id="KW-0472">Membrane</keyword>
<evidence type="ECO:0000256" key="5">
    <source>
        <dbReference type="ARBA" id="ARBA00022448"/>
    </source>
</evidence>